<dbReference type="Proteomes" id="UP001596378">
    <property type="component" value="Unassembled WGS sequence"/>
</dbReference>
<dbReference type="RefSeq" id="WP_378045192.1">
    <property type="nucleotide sequence ID" value="NZ_JBHMDN010000007.1"/>
</dbReference>
<sequence>MAKGGTTSYAIRRMRTSKRADAEQWNERRRACAHALLNRTWITKDSDPEMFYWIKDQYTELRDWFSEYTGFVLLLTRTMAKLDKAPLVAQSWMGITEFREVRDYTFFTYALWFLEGKTELDQFVLTDIVEQVGEQMAAAGTTVDWENYQHRLSMVRALKKLRQLGVLVGIDGDESDWAAHSGQKNVLYECSPSTRYVLRHFPRPLGQYRLADDFNELIVYPETADGELRRRRHRVFRRLLLEPAVSDTDWHPDDLYYVVTQRRTIIDNMQFMFGMEGSRYREGLYFFYPELSAECDLFPTAAAVSDLTLLFAGELRRRLGERDWFVTEQGTIELTRTDVESILYALKRQFEDYWSKEHRSMGLPELATALTAHMSEWGLGAWRQQEGGGQGERFIVSAVLSRWNADYSFDEDERDMG</sequence>
<reference evidence="2" key="1">
    <citation type="journal article" date="2019" name="Int. J. Syst. Evol. Microbiol.">
        <title>The Global Catalogue of Microorganisms (GCM) 10K type strain sequencing project: providing services to taxonomists for standard genome sequencing and annotation.</title>
        <authorList>
            <consortium name="The Broad Institute Genomics Platform"/>
            <consortium name="The Broad Institute Genome Sequencing Center for Infectious Disease"/>
            <person name="Wu L."/>
            <person name="Ma J."/>
        </authorList>
    </citation>
    <scope>NUCLEOTIDE SEQUENCE [LARGE SCALE GENOMIC DNA]</scope>
    <source>
        <strain evidence="2">KCTC 12907</strain>
    </source>
</reference>
<gene>
    <name evidence="1" type="ORF">ACFQMJ_08255</name>
</gene>
<dbReference type="Pfam" id="PF09661">
    <property type="entry name" value="DUF2398"/>
    <property type="match status" value="1"/>
</dbReference>
<accession>A0ABW2F6M0</accession>
<organism evidence="1 2">
    <name type="scientific">Cohnella cellulosilytica</name>
    <dbReference type="NCBI Taxonomy" id="986710"/>
    <lineage>
        <taxon>Bacteria</taxon>
        <taxon>Bacillati</taxon>
        <taxon>Bacillota</taxon>
        <taxon>Bacilli</taxon>
        <taxon>Bacillales</taxon>
        <taxon>Paenibacillaceae</taxon>
        <taxon>Cohnella</taxon>
    </lineage>
</organism>
<dbReference type="NCBIfam" id="TIGR02678">
    <property type="entry name" value="TIGR02678 family protein"/>
    <property type="match status" value="1"/>
</dbReference>
<evidence type="ECO:0000313" key="1">
    <source>
        <dbReference type="EMBL" id="MFC7148511.1"/>
    </source>
</evidence>
<dbReference type="InterPro" id="IPR013494">
    <property type="entry name" value="CHP02678"/>
</dbReference>
<proteinExistence type="predicted"/>
<name>A0ABW2F6M0_9BACL</name>
<dbReference type="EMBL" id="JBHTAI010000004">
    <property type="protein sequence ID" value="MFC7148511.1"/>
    <property type="molecule type" value="Genomic_DNA"/>
</dbReference>
<comment type="caution">
    <text evidence="1">The sequence shown here is derived from an EMBL/GenBank/DDBJ whole genome shotgun (WGS) entry which is preliminary data.</text>
</comment>
<evidence type="ECO:0000313" key="2">
    <source>
        <dbReference type="Proteomes" id="UP001596378"/>
    </source>
</evidence>
<protein>
    <submittedName>
        <fullName evidence="1">TIGR02678 family protein</fullName>
    </submittedName>
</protein>
<keyword evidence="2" id="KW-1185">Reference proteome</keyword>